<dbReference type="EMBL" id="KB454553">
    <property type="protein sequence ID" value="EME26322.1"/>
    <property type="molecule type" value="Genomic_DNA"/>
</dbReference>
<proteinExistence type="predicted"/>
<keyword evidence="1" id="KW-0378">Hydrolase</keyword>
<organism evidence="1 2">
    <name type="scientific">Galdieria sulphuraria</name>
    <name type="common">Red alga</name>
    <dbReference type="NCBI Taxonomy" id="130081"/>
    <lineage>
        <taxon>Eukaryota</taxon>
        <taxon>Rhodophyta</taxon>
        <taxon>Bangiophyceae</taxon>
        <taxon>Galdieriales</taxon>
        <taxon>Galdieriaceae</taxon>
        <taxon>Galdieria</taxon>
    </lineage>
</organism>
<dbReference type="Gene3D" id="3.40.50.1000">
    <property type="entry name" value="HAD superfamily/HAD-like"/>
    <property type="match status" value="1"/>
</dbReference>
<dbReference type="Gramene" id="EME26322">
    <property type="protein sequence ID" value="EME26322"/>
    <property type="gene ID" value="Gasu_60510"/>
</dbReference>
<dbReference type="SFLD" id="SFLDG01129">
    <property type="entry name" value="C1.5:_HAD__Beta-PGM__Phosphata"/>
    <property type="match status" value="1"/>
</dbReference>
<dbReference type="AlphaFoldDB" id="M2X932"/>
<dbReference type="GO" id="GO:0016787">
    <property type="term" value="F:hydrolase activity"/>
    <property type="evidence" value="ECO:0007669"/>
    <property type="project" value="UniProtKB-KW"/>
</dbReference>
<dbReference type="InterPro" id="IPR036412">
    <property type="entry name" value="HAD-like_sf"/>
</dbReference>
<dbReference type="NCBIfam" id="TIGR01509">
    <property type="entry name" value="HAD-SF-IA-v3"/>
    <property type="match status" value="1"/>
</dbReference>
<dbReference type="PANTHER" id="PTHR42896:SF2">
    <property type="entry name" value="CBBY-LIKE PROTEIN"/>
    <property type="match status" value="1"/>
</dbReference>
<dbReference type="InterPro" id="IPR023198">
    <property type="entry name" value="PGP-like_dom2"/>
</dbReference>
<reference evidence="2" key="1">
    <citation type="journal article" date="2013" name="Science">
        <title>Gene transfer from bacteria and archaea facilitated evolution of an extremophilic eukaryote.</title>
        <authorList>
            <person name="Schonknecht G."/>
            <person name="Chen W.H."/>
            <person name="Ternes C.M."/>
            <person name="Barbier G.G."/>
            <person name="Shrestha R.P."/>
            <person name="Stanke M."/>
            <person name="Brautigam A."/>
            <person name="Baker B.J."/>
            <person name="Banfield J.F."/>
            <person name="Garavito R.M."/>
            <person name="Carr K."/>
            <person name="Wilkerson C."/>
            <person name="Rensing S.A."/>
            <person name="Gagneul D."/>
            <person name="Dickenson N.E."/>
            <person name="Oesterhelt C."/>
            <person name="Lercher M.J."/>
            <person name="Weber A.P."/>
        </authorList>
    </citation>
    <scope>NUCLEOTIDE SEQUENCE [LARGE SCALE GENOMIC DNA]</scope>
    <source>
        <strain evidence="2">074W</strain>
    </source>
</reference>
<dbReference type="InterPro" id="IPR006439">
    <property type="entry name" value="HAD-SF_hydro_IA"/>
</dbReference>
<sequence>MMMLGFISFSHVDRKLRFFQPHRRCCTTSHPKSGFSITHLRINLHMSQLQALLFDCDGVLAETERDGHRVAFNRAFEYFDLNTYWDVETYGRLLQIGGGKERMVTYWREHGWPTKLLSGNQPAVSSSTTNDDLVTQQLNIAKKIHEKKTELFMEMVRNGEISLRPGILRWIKTAFEKQLQVAICSTSNEKAVQGLVVHLFPDYIATRIPIFAGDQVKEKKPAPDIYELAVMKLGLNKKQCLVIEDSNVGLRAAKAAGLPCVITKSYYTHQEDFSMADAVYNSAEEWSWDSLEKLLLLANHK</sequence>
<dbReference type="OrthoDB" id="40579at2759"/>
<evidence type="ECO:0000313" key="1">
    <source>
        <dbReference type="EMBL" id="EME26322.1"/>
    </source>
</evidence>
<dbReference type="InterPro" id="IPR023214">
    <property type="entry name" value="HAD_sf"/>
</dbReference>
<protein>
    <submittedName>
        <fullName evidence="1">Haloacid dehalogenaselike hydrolase</fullName>
    </submittedName>
</protein>
<accession>M2X932</accession>
<evidence type="ECO:0000313" key="2">
    <source>
        <dbReference type="Proteomes" id="UP000030680"/>
    </source>
</evidence>
<gene>
    <name evidence="1" type="ORF">Gasu_60510</name>
</gene>
<dbReference type="Gene3D" id="1.10.150.240">
    <property type="entry name" value="Putative phosphatase, domain 2"/>
    <property type="match status" value="1"/>
</dbReference>
<dbReference type="KEGG" id="gsl:Gasu_60510"/>
<dbReference type="Pfam" id="PF00702">
    <property type="entry name" value="Hydrolase"/>
    <property type="match status" value="1"/>
</dbReference>
<dbReference type="SFLD" id="SFLDS00003">
    <property type="entry name" value="Haloacid_Dehalogenase"/>
    <property type="match status" value="1"/>
</dbReference>
<dbReference type="Proteomes" id="UP000030680">
    <property type="component" value="Unassembled WGS sequence"/>
</dbReference>
<dbReference type="PANTHER" id="PTHR42896">
    <property type="entry name" value="XYLULOSE-1,5-BISPHOSPHATE (XUBP) PHOSPHATASE"/>
    <property type="match status" value="1"/>
</dbReference>
<dbReference type="InterPro" id="IPR044999">
    <property type="entry name" value="CbbY-like"/>
</dbReference>
<dbReference type="OMA" id="RFDLTFC"/>
<name>M2X932_GALSU</name>
<dbReference type="GeneID" id="17085303"/>
<dbReference type="eggNOG" id="KOG2914">
    <property type="taxonomic scope" value="Eukaryota"/>
</dbReference>
<keyword evidence="2" id="KW-1185">Reference proteome</keyword>
<dbReference type="SUPFAM" id="SSF56784">
    <property type="entry name" value="HAD-like"/>
    <property type="match status" value="1"/>
</dbReference>
<dbReference type="RefSeq" id="XP_005702842.1">
    <property type="nucleotide sequence ID" value="XM_005702785.1"/>
</dbReference>